<name>A0A1G1X3W8_9BACT</name>
<dbReference type="InterPro" id="IPR005878">
    <property type="entry name" value="Ribosom_uL1_bac-type"/>
</dbReference>
<dbReference type="GO" id="GO:0006412">
    <property type="term" value="P:translation"/>
    <property type="evidence" value="ECO:0007669"/>
    <property type="project" value="InterPro"/>
</dbReference>
<protein>
    <recommendedName>
        <fullName evidence="8">Ribosomal protein</fullName>
    </recommendedName>
</protein>
<keyword evidence="7 8" id="KW-0687">Ribonucleoprotein</keyword>
<evidence type="ECO:0000256" key="3">
    <source>
        <dbReference type="ARBA" id="ARBA00022730"/>
    </source>
</evidence>
<dbReference type="CDD" id="cd00403">
    <property type="entry name" value="Ribosomal_L1"/>
    <property type="match status" value="1"/>
</dbReference>
<evidence type="ECO:0000256" key="7">
    <source>
        <dbReference type="ARBA" id="ARBA00023274"/>
    </source>
</evidence>
<dbReference type="InterPro" id="IPR002143">
    <property type="entry name" value="Ribosomal_uL1"/>
</dbReference>
<evidence type="ECO:0000256" key="4">
    <source>
        <dbReference type="ARBA" id="ARBA00022845"/>
    </source>
</evidence>
<dbReference type="PROSITE" id="PS01199">
    <property type="entry name" value="RIBOSOMAL_L1"/>
    <property type="match status" value="1"/>
</dbReference>
<evidence type="ECO:0000256" key="6">
    <source>
        <dbReference type="ARBA" id="ARBA00022980"/>
    </source>
</evidence>
<evidence type="ECO:0000256" key="5">
    <source>
        <dbReference type="ARBA" id="ARBA00022884"/>
    </source>
</evidence>
<accession>A0A1G1X3W8</accession>
<dbReference type="SUPFAM" id="SSF56808">
    <property type="entry name" value="Ribosomal protein L1"/>
    <property type="match status" value="1"/>
</dbReference>
<dbReference type="GO" id="GO:0019843">
    <property type="term" value="F:rRNA binding"/>
    <property type="evidence" value="ECO:0007669"/>
    <property type="project" value="UniProtKB-KW"/>
</dbReference>
<dbReference type="Gene3D" id="3.40.50.790">
    <property type="match status" value="1"/>
</dbReference>
<dbReference type="PIRSF" id="PIRSF002155">
    <property type="entry name" value="Ribosomal_L1"/>
    <property type="match status" value="1"/>
</dbReference>
<keyword evidence="6 8" id="KW-0689">Ribosomal protein</keyword>
<dbReference type="InterPro" id="IPR023673">
    <property type="entry name" value="Ribosomal_uL1_CS"/>
</dbReference>
<keyword evidence="3" id="KW-0699">rRNA-binding</keyword>
<evidence type="ECO:0000256" key="2">
    <source>
        <dbReference type="ARBA" id="ARBA00022491"/>
    </source>
</evidence>
<dbReference type="GO" id="GO:0003735">
    <property type="term" value="F:structural constituent of ribosome"/>
    <property type="evidence" value="ECO:0007669"/>
    <property type="project" value="InterPro"/>
</dbReference>
<gene>
    <name evidence="9" type="ORF">A3D99_05165</name>
</gene>
<evidence type="ECO:0000313" key="10">
    <source>
        <dbReference type="Proteomes" id="UP000177528"/>
    </source>
</evidence>
<dbReference type="EMBL" id="MHHR01000011">
    <property type="protein sequence ID" value="OGY34698.1"/>
    <property type="molecule type" value="Genomic_DNA"/>
</dbReference>
<dbReference type="FunFam" id="3.40.50.790:FF:000001">
    <property type="entry name" value="50S ribosomal protein L1"/>
    <property type="match status" value="1"/>
</dbReference>
<proteinExistence type="inferred from homology"/>
<dbReference type="PANTHER" id="PTHR36427">
    <property type="entry name" value="54S RIBOSOMAL PROTEIN L1, MITOCHONDRIAL"/>
    <property type="match status" value="1"/>
</dbReference>
<keyword evidence="4" id="KW-0810">Translation regulation</keyword>
<dbReference type="InterPro" id="IPR023674">
    <property type="entry name" value="Ribosomal_uL1-like"/>
</dbReference>
<dbReference type="PANTHER" id="PTHR36427:SF3">
    <property type="entry name" value="LARGE RIBOSOMAL SUBUNIT PROTEIN UL1M"/>
    <property type="match status" value="1"/>
</dbReference>
<evidence type="ECO:0000313" key="9">
    <source>
        <dbReference type="EMBL" id="OGY34698.1"/>
    </source>
</evidence>
<dbReference type="Proteomes" id="UP000177528">
    <property type="component" value="Unassembled WGS sequence"/>
</dbReference>
<sequence length="226" mass="24052">MRSKSYKEVKEKIGDNPIDIASAAKFVKENARAKFDETIELHIALGVDTSKSDQMVRGSVVLPGGTPTQKRVAVVTNDAEKQEAAKKVGAALVGGDDLIADIEKNGLSDIDVVIATPDMMPKIAKVAKVLGPKGLMPNPKNGTVTADVAAAVQELAAGKITFKMDSQGNIHAALAKASWDTEKTEQNIRALIDAVRAVRPQNHRGEFMTKVVLKSSMSPAVRITLA</sequence>
<comment type="similarity">
    <text evidence="1 8">Belongs to the universal ribosomal protein uL1 family.</text>
</comment>
<evidence type="ECO:0000256" key="8">
    <source>
        <dbReference type="RuleBase" id="RU000659"/>
    </source>
</evidence>
<dbReference type="InterPro" id="IPR016095">
    <property type="entry name" value="Ribosomal_uL1_3-a/b-sand"/>
</dbReference>
<dbReference type="NCBIfam" id="TIGR01169">
    <property type="entry name" value="rplA_bact"/>
    <property type="match status" value="1"/>
</dbReference>
<dbReference type="Gene3D" id="3.30.190.20">
    <property type="match status" value="1"/>
</dbReference>
<organism evidence="9 10">
    <name type="scientific">Candidatus Andersenbacteria bacterium RIFCSPHIGHO2_12_FULL_45_11</name>
    <dbReference type="NCBI Taxonomy" id="1797281"/>
    <lineage>
        <taxon>Bacteria</taxon>
        <taxon>Candidatus Anderseniibacteriota</taxon>
    </lineage>
</organism>
<evidence type="ECO:0000256" key="1">
    <source>
        <dbReference type="ARBA" id="ARBA00010531"/>
    </source>
</evidence>
<dbReference type="GO" id="GO:0006417">
    <property type="term" value="P:regulation of translation"/>
    <property type="evidence" value="ECO:0007669"/>
    <property type="project" value="UniProtKB-KW"/>
</dbReference>
<keyword evidence="5" id="KW-0694">RNA-binding</keyword>
<reference evidence="9 10" key="1">
    <citation type="journal article" date="2016" name="Nat. Commun.">
        <title>Thousands of microbial genomes shed light on interconnected biogeochemical processes in an aquifer system.</title>
        <authorList>
            <person name="Anantharaman K."/>
            <person name="Brown C.T."/>
            <person name="Hug L.A."/>
            <person name="Sharon I."/>
            <person name="Castelle C.J."/>
            <person name="Probst A.J."/>
            <person name="Thomas B.C."/>
            <person name="Singh A."/>
            <person name="Wilkins M.J."/>
            <person name="Karaoz U."/>
            <person name="Brodie E.L."/>
            <person name="Williams K.H."/>
            <person name="Hubbard S.S."/>
            <person name="Banfield J.F."/>
        </authorList>
    </citation>
    <scope>NUCLEOTIDE SEQUENCE [LARGE SCALE GENOMIC DNA]</scope>
</reference>
<dbReference type="Pfam" id="PF00687">
    <property type="entry name" value="Ribosomal_L1"/>
    <property type="match status" value="1"/>
</dbReference>
<dbReference type="GO" id="GO:0015934">
    <property type="term" value="C:large ribosomal subunit"/>
    <property type="evidence" value="ECO:0007669"/>
    <property type="project" value="InterPro"/>
</dbReference>
<comment type="caution">
    <text evidence="9">The sequence shown here is derived from an EMBL/GenBank/DDBJ whole genome shotgun (WGS) entry which is preliminary data.</text>
</comment>
<dbReference type="InterPro" id="IPR028364">
    <property type="entry name" value="Ribosomal_uL1/biogenesis"/>
</dbReference>
<dbReference type="AlphaFoldDB" id="A0A1G1X3W8"/>
<keyword evidence="2" id="KW-0678">Repressor</keyword>